<dbReference type="InterPro" id="IPR019464">
    <property type="entry name" value="ELL_N"/>
</dbReference>
<dbReference type="GO" id="GO:0006368">
    <property type="term" value="P:transcription elongation by RNA polymerase II"/>
    <property type="evidence" value="ECO:0007669"/>
    <property type="project" value="InterPro"/>
</dbReference>
<dbReference type="InterPro" id="IPR042065">
    <property type="entry name" value="E3_ELL-like"/>
</dbReference>
<dbReference type="InterPro" id="IPR010844">
    <property type="entry name" value="Occludin_ELL"/>
</dbReference>
<dbReference type="Gene3D" id="6.10.140.340">
    <property type="match status" value="1"/>
</dbReference>
<dbReference type="PANTHER" id="PTHR38372">
    <property type="entry name" value="DENTIN SIALOPHOSPHOPROTEIN-LIKE PROTEIN"/>
    <property type="match status" value="1"/>
</dbReference>
<dbReference type="RefSeq" id="XP_004340232.1">
    <property type="nucleotide sequence ID" value="XM_004340184.1"/>
</dbReference>
<feature type="compositionally biased region" description="Polar residues" evidence="2">
    <location>
        <begin position="165"/>
        <end position="192"/>
    </location>
</feature>
<evidence type="ECO:0000313" key="5">
    <source>
        <dbReference type="Proteomes" id="UP000011083"/>
    </source>
</evidence>
<protein>
    <recommendedName>
        <fullName evidence="3">OCEL domain-containing protein</fullName>
    </recommendedName>
</protein>
<feature type="compositionally biased region" description="Basic and acidic residues" evidence="2">
    <location>
        <begin position="272"/>
        <end position="287"/>
    </location>
</feature>
<evidence type="ECO:0000313" key="4">
    <source>
        <dbReference type="EMBL" id="ELR18212.1"/>
    </source>
</evidence>
<sequence length="579" mass="64951">MDAGQGFVDALPIYTIMPNASPQYVVGIKLSSELLQHLQSKGTAGMTISFGSQNIISVGNEQFSFRAPPEEHGVTDCYHQVDEGEEGTFTKVGVVKRKIFVTQKLREEDRKRVKTATETHEKERLSHKSVLIDSTGQLISKDGKRKAPSSITKPPPTVIKRNRTETTQPRPQLASLSSMASKHATAASSKLSSPKRVPLRTQIVQLLALEALPHEQIEAKCSTASKTALASTLQQVAKMKDGLYHLKKEMYREVDTNWPSFTPEDKAKVLERKALAKQPEQEKKKEEEAAEDIPAPEPIALEAKATGTRYPSPLPRSLAAAGKERAKPEEKVIPARLAPPPSSSSSSSSSAKMEKEKEKERELARERERAKEKEKEKELARERERAKEEERERERLKEREKERERLLREKHERSPKDPSPAHSSASSSASSSPSGSPAALAKEEASAPRNGEHKRKNARTEPPREGTTSLSLPSRDNNGAWKGPSISLSEYKKRRAEWEKNYKEYCELHRKLNENAQFFQNLGGQLKKASSSEKTKIVHQISTDYQKRISRVRQMKLRFSFLHGEIKREKAALLALNPS</sequence>
<dbReference type="VEuPathDB" id="AmoebaDB:ACA1_369550"/>
<dbReference type="Pfam" id="PF10390">
    <property type="entry name" value="ELL"/>
    <property type="match status" value="1"/>
</dbReference>
<feature type="region of interest" description="Disordered" evidence="2">
    <location>
        <begin position="136"/>
        <end position="195"/>
    </location>
</feature>
<dbReference type="GO" id="GO:0008023">
    <property type="term" value="C:transcription elongation factor complex"/>
    <property type="evidence" value="ECO:0007669"/>
    <property type="project" value="InterPro"/>
</dbReference>
<gene>
    <name evidence="4" type="ORF">ACA1_369550</name>
</gene>
<dbReference type="InterPro" id="IPR036390">
    <property type="entry name" value="WH_DNA-bd_sf"/>
</dbReference>
<evidence type="ECO:0000256" key="2">
    <source>
        <dbReference type="SAM" id="MobiDB-lite"/>
    </source>
</evidence>
<accession>L8GZ42</accession>
<dbReference type="Pfam" id="PF07303">
    <property type="entry name" value="Occludin_ELL"/>
    <property type="match status" value="1"/>
</dbReference>
<feature type="region of interest" description="Disordered" evidence="2">
    <location>
        <begin position="272"/>
        <end position="486"/>
    </location>
</feature>
<dbReference type="Proteomes" id="UP000011083">
    <property type="component" value="Unassembled WGS sequence"/>
</dbReference>
<keyword evidence="5" id="KW-1185">Reference proteome</keyword>
<dbReference type="STRING" id="1257118.L8GZ42"/>
<feature type="compositionally biased region" description="Polar residues" evidence="2">
    <location>
        <begin position="466"/>
        <end position="477"/>
    </location>
</feature>
<dbReference type="GeneID" id="14919035"/>
<dbReference type="Gene3D" id="1.10.10.2670">
    <property type="entry name" value="E3 ubiquitin-protein ligase"/>
    <property type="match status" value="1"/>
</dbReference>
<feature type="coiled-coil region" evidence="1">
    <location>
        <begin position="488"/>
        <end position="515"/>
    </location>
</feature>
<dbReference type="OrthoDB" id="6284217at2759"/>
<feature type="domain" description="OCEL" evidence="3">
    <location>
        <begin position="476"/>
        <end position="579"/>
    </location>
</feature>
<dbReference type="PANTHER" id="PTHR38372:SF2">
    <property type="entry name" value="DENTIN SIALOPHOSPHOPROTEIN-LIKE PROTEIN"/>
    <property type="match status" value="1"/>
</dbReference>
<reference evidence="4 5" key="1">
    <citation type="journal article" date="2013" name="Genome Biol.">
        <title>Genome of Acanthamoeba castellanii highlights extensive lateral gene transfer and early evolution of tyrosine kinase signaling.</title>
        <authorList>
            <person name="Clarke M."/>
            <person name="Lohan A.J."/>
            <person name="Liu B."/>
            <person name="Lagkouvardos I."/>
            <person name="Roy S."/>
            <person name="Zafar N."/>
            <person name="Bertelli C."/>
            <person name="Schilde C."/>
            <person name="Kianianmomeni A."/>
            <person name="Burglin T.R."/>
            <person name="Frech C."/>
            <person name="Turcotte B."/>
            <person name="Kopec K.O."/>
            <person name="Synnott J.M."/>
            <person name="Choo C."/>
            <person name="Paponov I."/>
            <person name="Finkler A."/>
            <person name="Soon Heng Tan C."/>
            <person name="Hutchins A.P."/>
            <person name="Weinmeier T."/>
            <person name="Rattei T."/>
            <person name="Chu J.S."/>
            <person name="Gimenez G."/>
            <person name="Irimia M."/>
            <person name="Rigden D.J."/>
            <person name="Fitzpatrick D.A."/>
            <person name="Lorenzo-Morales J."/>
            <person name="Bateman A."/>
            <person name="Chiu C.H."/>
            <person name="Tang P."/>
            <person name="Hegemann P."/>
            <person name="Fromm H."/>
            <person name="Raoult D."/>
            <person name="Greub G."/>
            <person name="Miranda-Saavedra D."/>
            <person name="Chen N."/>
            <person name="Nash P."/>
            <person name="Ginger M.L."/>
            <person name="Horn M."/>
            <person name="Schaap P."/>
            <person name="Caler L."/>
            <person name="Loftus B."/>
        </authorList>
    </citation>
    <scope>NUCLEOTIDE SEQUENCE [LARGE SCALE GENOMIC DNA]</scope>
    <source>
        <strain evidence="4 5">Neff</strain>
    </source>
</reference>
<feature type="compositionally biased region" description="Basic and acidic residues" evidence="2">
    <location>
        <begin position="322"/>
        <end position="333"/>
    </location>
</feature>
<evidence type="ECO:0000259" key="3">
    <source>
        <dbReference type="PROSITE" id="PS51980"/>
    </source>
</evidence>
<dbReference type="EMBL" id="KB007960">
    <property type="protein sequence ID" value="ELR18212.1"/>
    <property type="molecule type" value="Genomic_DNA"/>
</dbReference>
<organism evidence="4 5">
    <name type="scientific">Acanthamoeba castellanii (strain ATCC 30010 / Neff)</name>
    <dbReference type="NCBI Taxonomy" id="1257118"/>
    <lineage>
        <taxon>Eukaryota</taxon>
        <taxon>Amoebozoa</taxon>
        <taxon>Discosea</taxon>
        <taxon>Longamoebia</taxon>
        <taxon>Centramoebida</taxon>
        <taxon>Acanthamoebidae</taxon>
        <taxon>Acanthamoeba</taxon>
    </lineage>
</organism>
<dbReference type="KEGG" id="acan:ACA1_369550"/>
<dbReference type="AlphaFoldDB" id="L8GZ42"/>
<feature type="compositionally biased region" description="Basic and acidic residues" evidence="2">
    <location>
        <begin position="352"/>
        <end position="416"/>
    </location>
</feature>
<evidence type="ECO:0000256" key="1">
    <source>
        <dbReference type="SAM" id="Coils"/>
    </source>
</evidence>
<dbReference type="SUPFAM" id="SSF46785">
    <property type="entry name" value="Winged helix' DNA-binding domain"/>
    <property type="match status" value="1"/>
</dbReference>
<dbReference type="SUPFAM" id="SSF144292">
    <property type="entry name" value="occludin/ELL-like"/>
    <property type="match status" value="1"/>
</dbReference>
<name>L8GZ42_ACACF</name>
<dbReference type="PROSITE" id="PS51980">
    <property type="entry name" value="OCEL"/>
    <property type="match status" value="1"/>
</dbReference>
<feature type="compositionally biased region" description="Low complexity" evidence="2">
    <location>
        <begin position="420"/>
        <end position="439"/>
    </location>
</feature>
<keyword evidence="1" id="KW-0175">Coiled coil</keyword>
<proteinExistence type="predicted"/>